<feature type="transmembrane region" description="Helical" evidence="7">
    <location>
        <begin position="39"/>
        <end position="58"/>
    </location>
</feature>
<evidence type="ECO:0000256" key="4">
    <source>
        <dbReference type="ARBA" id="ARBA00022777"/>
    </source>
</evidence>
<dbReference type="GO" id="GO:0016020">
    <property type="term" value="C:membrane"/>
    <property type="evidence" value="ECO:0007669"/>
    <property type="project" value="InterPro"/>
</dbReference>
<accession>A0A6P1E3B5</accession>
<dbReference type="CDD" id="cd16917">
    <property type="entry name" value="HATPase_UhpB-NarQ-NarX-like"/>
    <property type="match status" value="1"/>
</dbReference>
<dbReference type="Gene3D" id="3.30.565.10">
    <property type="entry name" value="Histidine kinase-like ATPase, C-terminal domain"/>
    <property type="match status" value="1"/>
</dbReference>
<dbReference type="InterPro" id="IPR050482">
    <property type="entry name" value="Sensor_HK_TwoCompSys"/>
</dbReference>
<dbReference type="PANTHER" id="PTHR24421:SF63">
    <property type="entry name" value="SENSOR HISTIDINE KINASE DESK"/>
    <property type="match status" value="1"/>
</dbReference>
<sequence>MIKGLRSNLKTYWYSYIWLIFLIEDISDKIPPKTSNDWFWIGMTFLFLIAYVITSASQKYQIAGMVAETLIGMIFTFFDNNFWILIFPGWQISSILAYAPKRYFRLFATVYYATFIGEMINLKILNPVNLDLWSFILPAVSPIFAYSLSRSMKHMQDLARTNQRLQSVIKRGERERIARDLHDTLGQSFSMITVKSQLAKKLLEKQPEKVPAELDDIIDTSRQNLQLVRNIVNNLRQEMIDESMIKQQKNLQEAQINLQTEGEQDANKWPTAIQIKVTPILQEAITNVIRHSRATLVLISFSRPDNDSYQVTIQDNGHGINYSREGSHGVSGMQERVQADGGQFNIQSNKIGTLVSAQWSKEAEIK</sequence>
<dbReference type="PANTHER" id="PTHR24421">
    <property type="entry name" value="NITRATE/NITRITE SENSOR PROTEIN NARX-RELATED"/>
    <property type="match status" value="1"/>
</dbReference>
<reference evidence="10 11" key="1">
    <citation type="submission" date="2019-12" db="EMBL/GenBank/DDBJ databases">
        <title>Lactobacillus hilgardii FLUB.</title>
        <authorList>
            <person name="Gustaw K."/>
        </authorList>
    </citation>
    <scope>NUCLEOTIDE SEQUENCE [LARGE SCALE GENOMIC DNA]</scope>
    <source>
        <strain evidence="10 11">FLUB</strain>
    </source>
</reference>
<dbReference type="EC" id="2.7.13.3" evidence="2"/>
<evidence type="ECO:0000313" key="11">
    <source>
        <dbReference type="Proteomes" id="UP000465035"/>
    </source>
</evidence>
<gene>
    <name evidence="10" type="ORF">GQR93_02150</name>
</gene>
<dbReference type="Proteomes" id="UP000465035">
    <property type="component" value="Chromosome"/>
</dbReference>
<evidence type="ECO:0000256" key="3">
    <source>
        <dbReference type="ARBA" id="ARBA00022679"/>
    </source>
</evidence>
<dbReference type="InterPro" id="IPR036890">
    <property type="entry name" value="HATPase_C_sf"/>
</dbReference>
<evidence type="ECO:0000256" key="1">
    <source>
        <dbReference type="ARBA" id="ARBA00000085"/>
    </source>
</evidence>
<dbReference type="EMBL" id="CP047121">
    <property type="protein sequence ID" value="QHB51108.1"/>
    <property type="molecule type" value="Genomic_DNA"/>
</dbReference>
<name>A0A6P1E3B5_LENHI</name>
<dbReference type="InterPro" id="IPR011712">
    <property type="entry name" value="Sig_transdc_His_kin_sub3_dim/P"/>
</dbReference>
<keyword evidence="4 10" id="KW-0418">Kinase</keyword>
<dbReference type="Pfam" id="PF07730">
    <property type="entry name" value="HisKA_3"/>
    <property type="match status" value="1"/>
</dbReference>
<evidence type="ECO:0000256" key="6">
    <source>
        <dbReference type="SAM" id="Coils"/>
    </source>
</evidence>
<keyword evidence="7" id="KW-0812">Transmembrane</keyword>
<dbReference type="Pfam" id="PF02518">
    <property type="entry name" value="HATPase_c"/>
    <property type="match status" value="1"/>
</dbReference>
<dbReference type="SUPFAM" id="SSF55874">
    <property type="entry name" value="ATPase domain of HSP90 chaperone/DNA topoisomerase II/histidine kinase"/>
    <property type="match status" value="1"/>
</dbReference>
<keyword evidence="3" id="KW-0808">Transferase</keyword>
<evidence type="ECO:0000313" key="10">
    <source>
        <dbReference type="EMBL" id="QHB51108.1"/>
    </source>
</evidence>
<keyword evidence="7" id="KW-1133">Transmembrane helix</keyword>
<evidence type="ECO:0000259" key="8">
    <source>
        <dbReference type="Pfam" id="PF02518"/>
    </source>
</evidence>
<evidence type="ECO:0000259" key="9">
    <source>
        <dbReference type="Pfam" id="PF07730"/>
    </source>
</evidence>
<protein>
    <recommendedName>
        <fullName evidence="2">histidine kinase</fullName>
        <ecNumber evidence="2">2.7.13.3</ecNumber>
    </recommendedName>
</protein>
<dbReference type="GeneID" id="69057158"/>
<feature type="transmembrane region" description="Helical" evidence="7">
    <location>
        <begin position="102"/>
        <end position="120"/>
    </location>
</feature>
<dbReference type="Gene3D" id="1.20.5.1930">
    <property type="match status" value="1"/>
</dbReference>
<evidence type="ECO:0000256" key="5">
    <source>
        <dbReference type="ARBA" id="ARBA00023012"/>
    </source>
</evidence>
<keyword evidence="5" id="KW-0902">Two-component regulatory system</keyword>
<dbReference type="GO" id="GO:0046983">
    <property type="term" value="F:protein dimerization activity"/>
    <property type="evidence" value="ECO:0007669"/>
    <property type="project" value="InterPro"/>
</dbReference>
<dbReference type="SMR" id="A0A6P1E3B5"/>
<dbReference type="InterPro" id="IPR003594">
    <property type="entry name" value="HATPase_dom"/>
</dbReference>
<dbReference type="RefSeq" id="WP_003551882.1">
    <property type="nucleotide sequence ID" value="NZ_CABKOL010000106.1"/>
</dbReference>
<proteinExistence type="predicted"/>
<keyword evidence="7" id="KW-0472">Membrane</keyword>
<dbReference type="GO" id="GO:0000155">
    <property type="term" value="F:phosphorelay sensor kinase activity"/>
    <property type="evidence" value="ECO:0007669"/>
    <property type="project" value="InterPro"/>
</dbReference>
<feature type="domain" description="Signal transduction histidine kinase subgroup 3 dimerisation and phosphoacceptor" evidence="9">
    <location>
        <begin position="173"/>
        <end position="237"/>
    </location>
</feature>
<keyword evidence="6" id="KW-0175">Coiled coil</keyword>
<feature type="transmembrane region" description="Helical" evidence="7">
    <location>
        <begin position="132"/>
        <end position="149"/>
    </location>
</feature>
<organism evidence="10 11">
    <name type="scientific">Lentilactobacillus hilgardii</name>
    <name type="common">Lactobacillus hilgardii</name>
    <dbReference type="NCBI Taxonomy" id="1588"/>
    <lineage>
        <taxon>Bacteria</taxon>
        <taxon>Bacillati</taxon>
        <taxon>Bacillota</taxon>
        <taxon>Bacilli</taxon>
        <taxon>Lactobacillales</taxon>
        <taxon>Lactobacillaceae</taxon>
        <taxon>Lentilactobacillus</taxon>
    </lineage>
</organism>
<evidence type="ECO:0000256" key="7">
    <source>
        <dbReference type="SAM" id="Phobius"/>
    </source>
</evidence>
<feature type="domain" description="Histidine kinase/HSP90-like ATPase" evidence="8">
    <location>
        <begin position="275"/>
        <end position="353"/>
    </location>
</feature>
<feature type="coiled-coil region" evidence="6">
    <location>
        <begin position="218"/>
        <end position="264"/>
    </location>
</feature>
<feature type="transmembrane region" description="Helical" evidence="7">
    <location>
        <begin position="70"/>
        <end position="90"/>
    </location>
</feature>
<comment type="catalytic activity">
    <reaction evidence="1">
        <text>ATP + protein L-histidine = ADP + protein N-phospho-L-histidine.</text>
        <dbReference type="EC" id="2.7.13.3"/>
    </reaction>
</comment>
<dbReference type="AlphaFoldDB" id="A0A6P1E3B5"/>
<evidence type="ECO:0000256" key="2">
    <source>
        <dbReference type="ARBA" id="ARBA00012438"/>
    </source>
</evidence>